<dbReference type="NCBIfam" id="TIGR01752">
    <property type="entry name" value="flav_long"/>
    <property type="match status" value="1"/>
</dbReference>
<dbReference type="InterPro" id="IPR001226">
    <property type="entry name" value="Flavodoxin_CS"/>
</dbReference>
<evidence type="ECO:0000256" key="6">
    <source>
        <dbReference type="ARBA" id="ARBA00022982"/>
    </source>
</evidence>
<evidence type="ECO:0000256" key="5">
    <source>
        <dbReference type="ARBA" id="ARBA00022643"/>
    </source>
</evidence>
<feature type="domain" description="Flavodoxin-like" evidence="9">
    <location>
        <begin position="3"/>
        <end position="161"/>
    </location>
</feature>
<dbReference type="PANTHER" id="PTHR42809:SF1">
    <property type="entry name" value="FLAVODOXIN 1"/>
    <property type="match status" value="1"/>
</dbReference>
<evidence type="ECO:0000259" key="9">
    <source>
        <dbReference type="PROSITE" id="PS50902"/>
    </source>
</evidence>
<dbReference type="Gene3D" id="3.40.50.360">
    <property type="match status" value="1"/>
</dbReference>
<organism evidence="10 13">
    <name type="scientific">Malaciobacter marinus</name>
    <dbReference type="NCBI Taxonomy" id="505249"/>
    <lineage>
        <taxon>Bacteria</taxon>
        <taxon>Pseudomonadati</taxon>
        <taxon>Campylobacterota</taxon>
        <taxon>Epsilonproteobacteria</taxon>
        <taxon>Campylobacterales</taxon>
        <taxon>Arcobacteraceae</taxon>
        <taxon>Malaciobacter</taxon>
    </lineage>
</organism>
<keyword evidence="3 8" id="KW-0813">Transport</keyword>
<dbReference type="PRINTS" id="PR00369">
    <property type="entry name" value="FLAVODOXIN"/>
</dbReference>
<evidence type="ECO:0000313" key="12">
    <source>
        <dbReference type="Proteomes" id="UP000224740"/>
    </source>
</evidence>
<dbReference type="EMBL" id="CP032101">
    <property type="protein sequence ID" value="AXX87908.1"/>
    <property type="molecule type" value="Genomic_DNA"/>
</dbReference>
<dbReference type="GO" id="GO:0010181">
    <property type="term" value="F:FMN binding"/>
    <property type="evidence" value="ECO:0007669"/>
    <property type="project" value="UniProtKB-UniRule"/>
</dbReference>
<evidence type="ECO:0000313" key="13">
    <source>
        <dbReference type="Proteomes" id="UP000264693"/>
    </source>
</evidence>
<dbReference type="NCBIfam" id="NF006739">
    <property type="entry name" value="PRK09267.1-5"/>
    <property type="match status" value="1"/>
</dbReference>
<comment type="cofactor">
    <cofactor evidence="1 8">
        <name>FMN</name>
        <dbReference type="ChEBI" id="CHEBI:58210"/>
    </cofactor>
</comment>
<name>A0A347TMT0_9BACT</name>
<dbReference type="NCBIfam" id="NF006738">
    <property type="entry name" value="PRK09267.1-4"/>
    <property type="match status" value="1"/>
</dbReference>
<evidence type="ECO:0000256" key="8">
    <source>
        <dbReference type="PIRNR" id="PIRNR038996"/>
    </source>
</evidence>
<protein>
    <recommendedName>
        <fullName evidence="8">Flavodoxin</fullName>
    </recommendedName>
</protein>
<dbReference type="SUPFAM" id="SSF52218">
    <property type="entry name" value="Flavoproteins"/>
    <property type="match status" value="1"/>
</dbReference>
<dbReference type="InterPro" id="IPR008254">
    <property type="entry name" value="Flavodoxin/NO_synth"/>
</dbReference>
<dbReference type="RefSeq" id="WP_099311015.1">
    <property type="nucleotide sequence ID" value="NZ_CP032101.1"/>
</dbReference>
<dbReference type="PANTHER" id="PTHR42809">
    <property type="entry name" value="FLAVODOXIN 2"/>
    <property type="match status" value="1"/>
</dbReference>
<dbReference type="Proteomes" id="UP000264693">
    <property type="component" value="Chromosome"/>
</dbReference>
<evidence type="ECO:0000256" key="3">
    <source>
        <dbReference type="ARBA" id="ARBA00022448"/>
    </source>
</evidence>
<evidence type="ECO:0000256" key="4">
    <source>
        <dbReference type="ARBA" id="ARBA00022630"/>
    </source>
</evidence>
<proteinExistence type="inferred from homology"/>
<dbReference type="InterPro" id="IPR050619">
    <property type="entry name" value="Flavodoxin"/>
</dbReference>
<dbReference type="PIRSF" id="PIRSF038996">
    <property type="entry name" value="FldA"/>
    <property type="match status" value="1"/>
</dbReference>
<reference evidence="10 13" key="3">
    <citation type="submission" date="2018-08" db="EMBL/GenBank/DDBJ databases">
        <title>Complete genome of the Arcobacter marinus type strain JCM 15502.</title>
        <authorList>
            <person name="Miller W.G."/>
            <person name="Yee E."/>
            <person name="Huynh S."/>
            <person name="Parker C.T."/>
        </authorList>
    </citation>
    <scope>NUCLEOTIDE SEQUENCE [LARGE SCALE GENOMIC DNA]</scope>
    <source>
        <strain evidence="10 13">JCM 15502</strain>
    </source>
</reference>
<dbReference type="Proteomes" id="UP000224740">
    <property type="component" value="Unassembled WGS sequence"/>
</dbReference>
<evidence type="ECO:0000313" key="10">
    <source>
        <dbReference type="EMBL" id="AXX87908.1"/>
    </source>
</evidence>
<dbReference type="GO" id="GO:0009055">
    <property type="term" value="F:electron transfer activity"/>
    <property type="evidence" value="ECO:0007669"/>
    <property type="project" value="UniProtKB-UniRule"/>
</dbReference>
<dbReference type="PROSITE" id="PS50902">
    <property type="entry name" value="FLAVODOXIN_LIKE"/>
    <property type="match status" value="1"/>
</dbReference>
<reference evidence="11" key="2">
    <citation type="submission" date="2017-09" db="EMBL/GenBank/DDBJ databases">
        <authorList>
            <person name="Perez-Cataluna A."/>
            <person name="Figueras M.J."/>
            <person name="Salas-Masso N."/>
        </authorList>
    </citation>
    <scope>NUCLEOTIDE SEQUENCE</scope>
    <source>
        <strain evidence="11">CECT 7727</strain>
    </source>
</reference>
<comment type="function">
    <text evidence="8">Low-potential electron donor to a number of redox enzymes.</text>
</comment>
<keyword evidence="6 8" id="KW-0249">Electron transport</keyword>
<keyword evidence="7" id="KW-0535">Nitrogen fixation</keyword>
<keyword evidence="12" id="KW-1185">Reference proteome</keyword>
<evidence type="ECO:0000256" key="1">
    <source>
        <dbReference type="ARBA" id="ARBA00001917"/>
    </source>
</evidence>
<dbReference type="KEGG" id="amar:AMRN_2196"/>
<evidence type="ECO:0000313" key="11">
    <source>
        <dbReference type="EMBL" id="PHO15387.1"/>
    </source>
</evidence>
<accession>A0A347TMT0</accession>
<dbReference type="InterPro" id="IPR001094">
    <property type="entry name" value="Flavdoxin-like"/>
</dbReference>
<gene>
    <name evidence="10" type="primary">fldA1</name>
    <name evidence="10" type="ORF">AMRN_2196</name>
    <name evidence="11" type="ORF">CPH92_06935</name>
</gene>
<dbReference type="InterPro" id="IPR029039">
    <property type="entry name" value="Flavoprotein-like_sf"/>
</dbReference>
<evidence type="ECO:0000256" key="7">
    <source>
        <dbReference type="ARBA" id="ARBA00023231"/>
    </source>
</evidence>
<keyword evidence="5 8" id="KW-0288">FMN</keyword>
<dbReference type="AlphaFoldDB" id="A0A347TMT0"/>
<reference evidence="12" key="1">
    <citation type="submission" date="2017-09" db="EMBL/GenBank/DDBJ databases">
        <title>Arcobacter canalis sp. nov., a new species isolated from a water canal contaminated with urban sewage.</title>
        <authorList>
            <person name="Perez-Cataluna A."/>
            <person name="Salas-Masso N."/>
            <person name="Figueras M.J."/>
        </authorList>
    </citation>
    <scope>NUCLEOTIDE SEQUENCE [LARGE SCALE GENOMIC DNA]</scope>
    <source>
        <strain evidence="12">CECT 7727</strain>
    </source>
</reference>
<dbReference type="InterPro" id="IPR010086">
    <property type="entry name" value="Flavodoxin_lc"/>
</dbReference>
<keyword evidence="4 8" id="KW-0285">Flavoprotein</keyword>
<comment type="similarity">
    <text evidence="2 8">Belongs to the flavodoxin family.</text>
</comment>
<sequence length="165" mass="18599">MATALFFASSTGNTEEVAQKIADNLGNIEMFNICDEDIQKINKFDKIILGTSTWGEGELQDDWDEIWEDFCELDLSGKTVALFGLGDQDGYGDEFCDALGIMYEQVKKANANIIGFTSTQDYDFEYSKAQIDDEFAGLVIDEDNQDDLTDERIKTWVEKIKADIL</sequence>
<dbReference type="PROSITE" id="PS00201">
    <property type="entry name" value="FLAVODOXIN"/>
    <property type="match status" value="1"/>
</dbReference>
<evidence type="ECO:0000256" key="2">
    <source>
        <dbReference type="ARBA" id="ARBA00005267"/>
    </source>
</evidence>
<dbReference type="EMBL" id="NXAO01000028">
    <property type="protein sequence ID" value="PHO15387.1"/>
    <property type="molecule type" value="Genomic_DNA"/>
</dbReference>
<dbReference type="Pfam" id="PF00258">
    <property type="entry name" value="Flavodoxin_1"/>
    <property type="match status" value="1"/>
</dbReference>